<evidence type="ECO:0000313" key="2">
    <source>
        <dbReference type="Proteomes" id="UP001379533"/>
    </source>
</evidence>
<gene>
    <name evidence="1" type="ORF">LZC95_22655</name>
</gene>
<dbReference type="RefSeq" id="WP_394850244.1">
    <property type="nucleotide sequence ID" value="NZ_CP089982.1"/>
</dbReference>
<keyword evidence="2" id="KW-1185">Reference proteome</keyword>
<dbReference type="Proteomes" id="UP001379533">
    <property type="component" value="Chromosome"/>
</dbReference>
<proteinExistence type="predicted"/>
<evidence type="ECO:0000313" key="1">
    <source>
        <dbReference type="EMBL" id="WXA99603.1"/>
    </source>
</evidence>
<protein>
    <recommendedName>
        <fullName evidence="3">Lipoprotein</fullName>
    </recommendedName>
</protein>
<accession>A0ABZ2KLR1</accession>
<dbReference type="EMBL" id="CP089982">
    <property type="protein sequence ID" value="WXA99603.1"/>
    <property type="molecule type" value="Genomic_DNA"/>
</dbReference>
<evidence type="ECO:0008006" key="3">
    <source>
        <dbReference type="Google" id="ProtNLM"/>
    </source>
</evidence>
<organism evidence="1 2">
    <name type="scientific">Pendulispora brunnea</name>
    <dbReference type="NCBI Taxonomy" id="2905690"/>
    <lineage>
        <taxon>Bacteria</taxon>
        <taxon>Pseudomonadati</taxon>
        <taxon>Myxococcota</taxon>
        <taxon>Myxococcia</taxon>
        <taxon>Myxococcales</taxon>
        <taxon>Sorangiineae</taxon>
        <taxon>Pendulisporaceae</taxon>
        <taxon>Pendulispora</taxon>
    </lineage>
</organism>
<sequence>MPSSFVLLAALGSMGCLNRASFEQDLKTAPVAQNPFAVAPELAQAPPTVNNRQGDSFRITLADRKEVCVSGQTSDTAARVKDSIYILESFSSPNDQGRLAAVKSSRIKIIQDTERSTNRGTVEPVTVFEACFANKNVFTADTEYLTMQPELQHVANKLFVAWHFTKEAVKVKHEFDPGHSWDGRTSPSMEALHRMPQKTPETGRFEDAAVNPYVRVMPGSAF</sequence>
<name>A0ABZ2KLR1_9BACT</name>
<reference evidence="1 2" key="1">
    <citation type="submission" date="2021-12" db="EMBL/GenBank/DDBJ databases">
        <title>Discovery of the Pendulisporaceae a myxobacterial family with distinct sporulation behavior and unique specialized metabolism.</title>
        <authorList>
            <person name="Garcia R."/>
            <person name="Popoff A."/>
            <person name="Bader C.D."/>
            <person name="Loehr J."/>
            <person name="Walesch S."/>
            <person name="Walt C."/>
            <person name="Boldt J."/>
            <person name="Bunk B."/>
            <person name="Haeckl F.J.F.P.J."/>
            <person name="Gunesch A.P."/>
            <person name="Birkelbach J."/>
            <person name="Nuebel U."/>
            <person name="Pietschmann T."/>
            <person name="Bach T."/>
            <person name="Mueller R."/>
        </authorList>
    </citation>
    <scope>NUCLEOTIDE SEQUENCE [LARGE SCALE GENOMIC DNA]</scope>
    <source>
        <strain evidence="1 2">MSr12523</strain>
    </source>
</reference>